<proteinExistence type="predicted"/>
<dbReference type="Pfam" id="PF04967">
    <property type="entry name" value="HTH_10"/>
    <property type="match status" value="1"/>
</dbReference>
<feature type="region of interest" description="Disordered" evidence="3">
    <location>
        <begin position="1"/>
        <end position="20"/>
    </location>
</feature>
<protein>
    <submittedName>
        <fullName evidence="8">Bacterio-opsin activator domain-containing protein</fullName>
    </submittedName>
</protein>
<evidence type="ECO:0000256" key="2">
    <source>
        <dbReference type="ARBA" id="ARBA00023163"/>
    </source>
</evidence>
<dbReference type="PANTHER" id="PTHR34236:SF1">
    <property type="entry name" value="DIMETHYL SULFOXIDE REDUCTASE TRANSCRIPTIONAL ACTIVATOR"/>
    <property type="match status" value="1"/>
</dbReference>
<sequence length="554" mass="59972">MAQQPNDVRQWPDESDLVSERPTLEGSLTESAFEALPTQIALLDGEGDIIHTNRAWRAFGEENEIVGAPDTIGQNYPAVCRGADDEFARQAYEGLTAVLDGERPEFAFEYPCHGPNEKRWFTMRALPFEHGDERYVLVLHLNITDRKLSELRVDAQNDTLETLNDINDAVRDVIDSLLGEVNRGEVEAAVCERLADSRLYQTALTVTAGLTGESGRVRKAAGELDAERVDAGSLLEGGVADAIEDGEPRVFRHAAENEAVPERLRTLADEAAVEAYATVPLAYRGTTYGALVVTARRPDAFDERERTAFTLLGETVGYAIDAIQSKRVLQADALTQLRFDVSDDTEFLVRAADETGASLELEGLVPSAEGVIGYFHVEDADPAALVAAAGDDPTVTNARAVVDGDDDEPGLFECTITGDSALVALSGYGASVVSASVEGGEMELTAVVAPEADVRSIVEAVSAAVPENNLTAKRETEGTITSMTGFRDRLYDELTDRQREILEAAYFGGYFEQPRRSSGTELADSFGVSSPTFHQHLQAALRKLTALSFETAEN</sequence>
<evidence type="ECO:0000256" key="1">
    <source>
        <dbReference type="ARBA" id="ARBA00023015"/>
    </source>
</evidence>
<feature type="domain" description="Bacterioopsin transcriptional activator GAF and HTH associated" evidence="7">
    <location>
        <begin position="332"/>
        <end position="487"/>
    </location>
</feature>
<dbReference type="InterPro" id="IPR031803">
    <property type="entry name" value="BAT_GAF/HTH-assoc"/>
</dbReference>
<keyword evidence="2" id="KW-0804">Transcription</keyword>
<evidence type="ECO:0000313" key="9">
    <source>
        <dbReference type="Proteomes" id="UP001597139"/>
    </source>
</evidence>
<dbReference type="Pfam" id="PF08448">
    <property type="entry name" value="PAS_4"/>
    <property type="match status" value="1"/>
</dbReference>
<dbReference type="InterPro" id="IPR035965">
    <property type="entry name" value="PAS-like_dom_sf"/>
</dbReference>
<dbReference type="Proteomes" id="UP001597139">
    <property type="component" value="Unassembled WGS sequence"/>
</dbReference>
<dbReference type="Gene3D" id="1.10.10.10">
    <property type="entry name" value="Winged helix-like DNA-binding domain superfamily/Winged helix DNA-binding domain"/>
    <property type="match status" value="1"/>
</dbReference>
<evidence type="ECO:0000259" key="5">
    <source>
        <dbReference type="Pfam" id="PF08448"/>
    </source>
</evidence>
<reference evidence="8 9" key="1">
    <citation type="journal article" date="2019" name="Int. J. Syst. Evol. Microbiol.">
        <title>The Global Catalogue of Microorganisms (GCM) 10K type strain sequencing project: providing services to taxonomists for standard genome sequencing and annotation.</title>
        <authorList>
            <consortium name="The Broad Institute Genomics Platform"/>
            <consortium name="The Broad Institute Genome Sequencing Center for Infectious Disease"/>
            <person name="Wu L."/>
            <person name="Ma J."/>
        </authorList>
    </citation>
    <scope>NUCLEOTIDE SEQUENCE [LARGE SCALE GENOMIC DNA]</scope>
    <source>
        <strain evidence="8 9">CGMCC 1.12859</strain>
    </source>
</reference>
<dbReference type="Pfam" id="PF15915">
    <property type="entry name" value="BAT"/>
    <property type="match status" value="1"/>
</dbReference>
<dbReference type="RefSeq" id="WP_267645637.1">
    <property type="nucleotide sequence ID" value="NZ_JANHGR010000001.1"/>
</dbReference>
<dbReference type="SUPFAM" id="SSF55785">
    <property type="entry name" value="PYP-like sensor domain (PAS domain)"/>
    <property type="match status" value="1"/>
</dbReference>
<dbReference type="SUPFAM" id="SSF55781">
    <property type="entry name" value="GAF domain-like"/>
    <property type="match status" value="1"/>
</dbReference>
<dbReference type="InterPro" id="IPR013656">
    <property type="entry name" value="PAS_4"/>
</dbReference>
<feature type="domain" description="PAS fold-4" evidence="5">
    <location>
        <begin position="33"/>
        <end position="147"/>
    </location>
</feature>
<dbReference type="Pfam" id="PF13185">
    <property type="entry name" value="GAF_2"/>
    <property type="match status" value="1"/>
</dbReference>
<keyword evidence="9" id="KW-1185">Reference proteome</keyword>
<feature type="domain" description="GAF" evidence="6">
    <location>
        <begin position="215"/>
        <end position="321"/>
    </location>
</feature>
<organism evidence="8 9">
    <name type="scientific">Halolamina litorea</name>
    <dbReference type="NCBI Taxonomy" id="1515593"/>
    <lineage>
        <taxon>Archaea</taxon>
        <taxon>Methanobacteriati</taxon>
        <taxon>Methanobacteriota</taxon>
        <taxon>Stenosarchaea group</taxon>
        <taxon>Halobacteria</taxon>
        <taxon>Halobacteriales</taxon>
        <taxon>Haloferacaceae</taxon>
    </lineage>
</organism>
<dbReference type="InterPro" id="IPR029016">
    <property type="entry name" value="GAF-like_dom_sf"/>
</dbReference>
<evidence type="ECO:0000313" key="8">
    <source>
        <dbReference type="EMBL" id="MFD1566357.1"/>
    </source>
</evidence>
<evidence type="ECO:0000256" key="3">
    <source>
        <dbReference type="SAM" id="MobiDB-lite"/>
    </source>
</evidence>
<dbReference type="Gene3D" id="3.30.450.40">
    <property type="match status" value="1"/>
</dbReference>
<dbReference type="Gene3D" id="3.30.450.20">
    <property type="entry name" value="PAS domain"/>
    <property type="match status" value="1"/>
</dbReference>
<keyword evidence="1" id="KW-0805">Transcription regulation</keyword>
<dbReference type="SUPFAM" id="SSF88659">
    <property type="entry name" value="Sigma3 and sigma4 domains of RNA polymerase sigma factors"/>
    <property type="match status" value="1"/>
</dbReference>
<evidence type="ECO:0000259" key="4">
    <source>
        <dbReference type="Pfam" id="PF04967"/>
    </source>
</evidence>
<dbReference type="InterPro" id="IPR036388">
    <property type="entry name" value="WH-like_DNA-bd_sf"/>
</dbReference>
<dbReference type="AlphaFoldDB" id="A0ABD6BP58"/>
<accession>A0ABD6BP58</accession>
<evidence type="ECO:0000259" key="6">
    <source>
        <dbReference type="Pfam" id="PF13185"/>
    </source>
</evidence>
<dbReference type="InterPro" id="IPR007050">
    <property type="entry name" value="HTH_bacterioopsin"/>
</dbReference>
<gene>
    <name evidence="8" type="ORF">ACFSAU_02540</name>
</gene>
<feature type="domain" description="HTH bat-type" evidence="4">
    <location>
        <begin position="494"/>
        <end position="545"/>
    </location>
</feature>
<evidence type="ECO:0000259" key="7">
    <source>
        <dbReference type="Pfam" id="PF15915"/>
    </source>
</evidence>
<dbReference type="InterPro" id="IPR003018">
    <property type="entry name" value="GAF"/>
</dbReference>
<dbReference type="EMBL" id="JBHUCZ010000001">
    <property type="protein sequence ID" value="MFD1566357.1"/>
    <property type="molecule type" value="Genomic_DNA"/>
</dbReference>
<dbReference type="InterPro" id="IPR013324">
    <property type="entry name" value="RNA_pol_sigma_r3/r4-like"/>
</dbReference>
<name>A0ABD6BP58_9EURY</name>
<dbReference type="PANTHER" id="PTHR34236">
    <property type="entry name" value="DIMETHYL SULFOXIDE REDUCTASE TRANSCRIPTIONAL ACTIVATOR"/>
    <property type="match status" value="1"/>
</dbReference>
<comment type="caution">
    <text evidence="8">The sequence shown here is derived from an EMBL/GenBank/DDBJ whole genome shotgun (WGS) entry which is preliminary data.</text>
</comment>